<keyword evidence="3" id="KW-1185">Reference proteome</keyword>
<dbReference type="SUPFAM" id="SSF48695">
    <property type="entry name" value="Multiheme cytochromes"/>
    <property type="match status" value="1"/>
</dbReference>
<accession>A0A3E1R7L8</accession>
<evidence type="ECO:0000313" key="2">
    <source>
        <dbReference type="EMBL" id="RFO95359.1"/>
    </source>
</evidence>
<organism evidence="2 3">
    <name type="scientific">Rhodoferax lacus</name>
    <dbReference type="NCBI Taxonomy" id="2184758"/>
    <lineage>
        <taxon>Bacteria</taxon>
        <taxon>Pseudomonadati</taxon>
        <taxon>Pseudomonadota</taxon>
        <taxon>Betaproteobacteria</taxon>
        <taxon>Burkholderiales</taxon>
        <taxon>Comamonadaceae</taxon>
        <taxon>Rhodoferax</taxon>
    </lineage>
</organism>
<evidence type="ECO:0000256" key="1">
    <source>
        <dbReference type="SAM" id="SignalP"/>
    </source>
</evidence>
<name>A0A3E1R7L8_9BURK</name>
<dbReference type="InterPro" id="IPR036280">
    <property type="entry name" value="Multihaem_cyt_sf"/>
</dbReference>
<evidence type="ECO:0000313" key="3">
    <source>
        <dbReference type="Proteomes" id="UP000260665"/>
    </source>
</evidence>
<sequence length="151" mass="16316">MKKILIALAVALSCVGVAHAERSFAVAPHAKHQQECSSCHVAYPPGLLPAASWERIVGHLNKHFGTDASLDAATTADIGAWLQAHAAREGRLAQEPQQDRISRAGWFVRQHDEVSANTWKRASIGSPANCSACHAEAARGNFNEHQVRIPK</sequence>
<dbReference type="InterPro" id="IPR018588">
    <property type="entry name" value="Dihaem_cytochrome-c"/>
</dbReference>
<feature type="signal peptide" evidence="1">
    <location>
        <begin position="1"/>
        <end position="20"/>
    </location>
</feature>
<dbReference type="OrthoDB" id="5296814at2"/>
<reference evidence="2 3" key="1">
    <citation type="submission" date="2018-05" db="EMBL/GenBank/DDBJ databases">
        <title>Rhodoferax soyangensis sp.nov., isolated from an oligotrophic freshwater lake.</title>
        <authorList>
            <person name="Park M."/>
        </authorList>
    </citation>
    <scope>NUCLEOTIDE SEQUENCE [LARGE SCALE GENOMIC DNA]</scope>
    <source>
        <strain evidence="2 3">IMCC26218</strain>
    </source>
</reference>
<comment type="caution">
    <text evidence="2">The sequence shown here is derived from an EMBL/GenBank/DDBJ whole genome shotgun (WGS) entry which is preliminary data.</text>
</comment>
<dbReference type="AlphaFoldDB" id="A0A3E1R7L8"/>
<protein>
    <submittedName>
        <fullName evidence="2">Cytochrome C</fullName>
    </submittedName>
</protein>
<dbReference type="RefSeq" id="WP_117179661.1">
    <property type="nucleotide sequence ID" value="NZ_QFZK01000017.1"/>
</dbReference>
<dbReference type="EMBL" id="QFZK01000017">
    <property type="protein sequence ID" value="RFO95359.1"/>
    <property type="molecule type" value="Genomic_DNA"/>
</dbReference>
<gene>
    <name evidence="2" type="ORF">DIC66_18525</name>
</gene>
<dbReference type="Proteomes" id="UP000260665">
    <property type="component" value="Unassembled WGS sequence"/>
</dbReference>
<keyword evidence="1" id="KW-0732">Signal</keyword>
<dbReference type="Pfam" id="PF09626">
    <property type="entry name" value="DHC"/>
    <property type="match status" value="1"/>
</dbReference>
<proteinExistence type="predicted"/>
<feature type="chain" id="PRO_5017768891" evidence="1">
    <location>
        <begin position="21"/>
        <end position="151"/>
    </location>
</feature>